<keyword evidence="5 6" id="KW-0472">Membrane</keyword>
<feature type="transmembrane region" description="Helical" evidence="6">
    <location>
        <begin position="27"/>
        <end position="53"/>
    </location>
</feature>
<evidence type="ECO:0000256" key="1">
    <source>
        <dbReference type="ARBA" id="ARBA00004141"/>
    </source>
</evidence>
<feature type="transmembrane region" description="Helical" evidence="6">
    <location>
        <begin position="59"/>
        <end position="82"/>
    </location>
</feature>
<feature type="transmembrane region" description="Helical" evidence="6">
    <location>
        <begin position="202"/>
        <end position="223"/>
    </location>
</feature>
<feature type="transmembrane region" description="Helical" evidence="6">
    <location>
        <begin position="266"/>
        <end position="291"/>
    </location>
</feature>
<dbReference type="Gene3D" id="1.10.4160.10">
    <property type="entry name" value="Hydantoin permease"/>
    <property type="match status" value="1"/>
</dbReference>
<dbReference type="Pfam" id="PF02133">
    <property type="entry name" value="Transp_cyt_pur"/>
    <property type="match status" value="1"/>
</dbReference>
<comment type="subcellular location">
    <subcellularLocation>
        <location evidence="1">Membrane</location>
        <topology evidence="1">Multi-pass membrane protein</topology>
    </subcellularLocation>
</comment>
<dbReference type="PANTHER" id="PTHR30569">
    <property type="entry name" value="CYTOSINE TRANSPORTER CODB"/>
    <property type="match status" value="1"/>
</dbReference>
<dbReference type="GO" id="GO:0005886">
    <property type="term" value="C:plasma membrane"/>
    <property type="evidence" value="ECO:0007669"/>
    <property type="project" value="TreeGrafter"/>
</dbReference>
<dbReference type="Proteomes" id="UP000195897">
    <property type="component" value="Unassembled WGS sequence"/>
</dbReference>
<dbReference type="AlphaFoldDB" id="A0A1Y4LE17"/>
<evidence type="ECO:0000256" key="2">
    <source>
        <dbReference type="ARBA" id="ARBA00008974"/>
    </source>
</evidence>
<dbReference type="GO" id="GO:0015209">
    <property type="term" value="F:cytosine transmembrane transporter activity"/>
    <property type="evidence" value="ECO:0007669"/>
    <property type="project" value="InterPro"/>
</dbReference>
<dbReference type="RefSeq" id="WP_087371018.1">
    <property type="nucleotide sequence ID" value="NZ_NFKK01000003.1"/>
</dbReference>
<proteinExistence type="inferred from homology"/>
<dbReference type="InterPro" id="IPR030191">
    <property type="entry name" value="CodB"/>
</dbReference>
<reference evidence="8" key="1">
    <citation type="submission" date="2017-04" db="EMBL/GenBank/DDBJ databases">
        <title>Function of individual gut microbiota members based on whole genome sequencing of pure cultures obtained from chicken caecum.</title>
        <authorList>
            <person name="Medvecky M."/>
            <person name="Cejkova D."/>
            <person name="Polansky O."/>
            <person name="Karasova D."/>
            <person name="Kubasova T."/>
            <person name="Cizek A."/>
            <person name="Rychlik I."/>
        </authorList>
    </citation>
    <scope>NUCLEOTIDE SEQUENCE [LARGE SCALE GENOMIC DNA]</scope>
    <source>
        <strain evidence="8">An180</strain>
    </source>
</reference>
<feature type="transmembrane region" description="Helical" evidence="6">
    <location>
        <begin position="235"/>
        <end position="260"/>
    </location>
</feature>
<organism evidence="7 8">
    <name type="scientific">Butyricicoccus pullicaecorum</name>
    <dbReference type="NCBI Taxonomy" id="501571"/>
    <lineage>
        <taxon>Bacteria</taxon>
        <taxon>Bacillati</taxon>
        <taxon>Bacillota</taxon>
        <taxon>Clostridia</taxon>
        <taxon>Eubacteriales</taxon>
        <taxon>Butyricicoccaceae</taxon>
        <taxon>Butyricicoccus</taxon>
    </lineage>
</organism>
<feature type="transmembrane region" description="Helical" evidence="6">
    <location>
        <begin position="140"/>
        <end position="166"/>
    </location>
</feature>
<feature type="transmembrane region" description="Helical" evidence="6">
    <location>
        <begin position="173"/>
        <end position="196"/>
    </location>
</feature>
<keyword evidence="4 6" id="KW-1133">Transmembrane helix</keyword>
<feature type="transmembrane region" description="Helical" evidence="6">
    <location>
        <begin position="103"/>
        <end position="128"/>
    </location>
</feature>
<evidence type="ECO:0000313" key="8">
    <source>
        <dbReference type="Proteomes" id="UP000195897"/>
    </source>
</evidence>
<dbReference type="InterPro" id="IPR001248">
    <property type="entry name" value="Pur-cyt_permease"/>
</dbReference>
<evidence type="ECO:0000256" key="4">
    <source>
        <dbReference type="ARBA" id="ARBA00022989"/>
    </source>
</evidence>
<protein>
    <submittedName>
        <fullName evidence="7">Allantoin permease</fullName>
    </submittedName>
</protein>
<name>A0A1Y4LE17_9FIRM</name>
<dbReference type="PANTHER" id="PTHR30569:SF0">
    <property type="entry name" value="CYTOSINE PERMEASE"/>
    <property type="match status" value="1"/>
</dbReference>
<evidence type="ECO:0000256" key="5">
    <source>
        <dbReference type="ARBA" id="ARBA00023136"/>
    </source>
</evidence>
<gene>
    <name evidence="7" type="ORF">B5F17_03855</name>
</gene>
<sequence length="426" mass="45291">MKTATASAQQNTDYELSAVPANQRKSFFSLTIVWTGFVFVITSMMAGGGLAAGLNFKDIILATFLGNLFLSAIAILVSVIACKTGLTFALITRYSFGAKGTRLASLFVPIINLGWYTIQSATYGHFIAQIFDFGPVAEGITMMLSALVMGVFALIGINAITILGYIAIPSIIFLSLATAIKSVGVAGAFSVITEFIPSDPMSIAGGTTVVIGTWILSTATCIADIMRYAKNMKQAALSAIVGLVGGNSLLVICGAIASIAVGNSDLTGVLLTLGLVVPSIILMTTNIFTTNASNIYSTSLNLSNAFHMDRKILISVILVLSALLTLTKPYQIDSLFTFLNVLGVIVPPLAGIILSDFYIVHRGHYAPLDEAALRDWTISPWVTWALSYGIVVLLERMSFGLSSLNGIIAAIVLYPILVKIFKEKQD</sequence>
<evidence type="ECO:0000256" key="3">
    <source>
        <dbReference type="ARBA" id="ARBA00022692"/>
    </source>
</evidence>
<feature type="transmembrane region" description="Helical" evidence="6">
    <location>
        <begin position="312"/>
        <end position="332"/>
    </location>
</feature>
<evidence type="ECO:0000256" key="6">
    <source>
        <dbReference type="SAM" id="Phobius"/>
    </source>
</evidence>
<dbReference type="EMBL" id="NFKK01000003">
    <property type="protein sequence ID" value="OUP53729.1"/>
    <property type="molecule type" value="Genomic_DNA"/>
</dbReference>
<feature type="transmembrane region" description="Helical" evidence="6">
    <location>
        <begin position="400"/>
        <end position="421"/>
    </location>
</feature>
<evidence type="ECO:0000313" key="7">
    <source>
        <dbReference type="EMBL" id="OUP53729.1"/>
    </source>
</evidence>
<feature type="transmembrane region" description="Helical" evidence="6">
    <location>
        <begin position="372"/>
        <end position="394"/>
    </location>
</feature>
<comment type="caution">
    <text evidence="7">The sequence shown here is derived from an EMBL/GenBank/DDBJ whole genome shotgun (WGS) entry which is preliminary data.</text>
</comment>
<comment type="similarity">
    <text evidence="2">Belongs to the purine-cytosine permease (2.A.39) family.</text>
</comment>
<accession>A0A1Y4LE17</accession>
<keyword evidence="3 6" id="KW-0812">Transmembrane</keyword>
<feature type="transmembrane region" description="Helical" evidence="6">
    <location>
        <begin position="338"/>
        <end position="360"/>
    </location>
</feature>